<dbReference type="AlphaFoldDB" id="A0A7C3PHK4"/>
<dbReference type="Pfam" id="PF05235">
    <property type="entry name" value="CHAD"/>
    <property type="match status" value="1"/>
</dbReference>
<keyword evidence="1" id="KW-0175">Coiled coil</keyword>
<dbReference type="PANTHER" id="PTHR39339">
    <property type="entry name" value="SLR1444 PROTEIN"/>
    <property type="match status" value="1"/>
</dbReference>
<sequence length="322" mass="36990">MAQTQQGNASDLATHSPQSLEAYTYQVIEEQYCRIVKQEKKVLADKDPEALHQMRVGTRRLRTALQVFGSAIDLPKAGSAQRLRNLARVLGKVRDLDVQLASLEQEYRPNLNKKEQKQLDTVSETLKKQRLKAFARMKAVLSQPLYQELKTTYAHWLQRPCYTPIAQLPLSVLLPDLLGPLLSHLLLHPGWLISSKEAAGENGVMLHELRKACKHVRYQAEFFTPFYGKAFEDWVVEIKELQAQLGDFQDTQVFLELATKILGRELHLPELQATIEQKRRGALVNWEEIRQKYLDEGFRYHLHRMLLQPTVKAGQVHPELVG</sequence>
<evidence type="ECO:0000313" key="3">
    <source>
        <dbReference type="EMBL" id="HFN00056.1"/>
    </source>
</evidence>
<organism evidence="3">
    <name type="scientific">Oscillatoriales cyanobacterium SpSt-418</name>
    <dbReference type="NCBI Taxonomy" id="2282169"/>
    <lineage>
        <taxon>Bacteria</taxon>
        <taxon>Bacillati</taxon>
        <taxon>Cyanobacteriota</taxon>
        <taxon>Cyanophyceae</taxon>
        <taxon>Oscillatoriophycideae</taxon>
        <taxon>Oscillatoriales</taxon>
    </lineage>
</organism>
<name>A0A7C3PHK4_9CYAN</name>
<dbReference type="PANTHER" id="PTHR39339:SF1">
    <property type="entry name" value="CHAD DOMAIN-CONTAINING PROTEIN"/>
    <property type="match status" value="1"/>
</dbReference>
<dbReference type="Gene3D" id="1.40.20.10">
    <property type="entry name" value="CHAD domain"/>
    <property type="match status" value="1"/>
</dbReference>
<accession>A0A7C3PHK4</accession>
<evidence type="ECO:0000256" key="1">
    <source>
        <dbReference type="SAM" id="Coils"/>
    </source>
</evidence>
<reference evidence="3" key="1">
    <citation type="journal article" date="2020" name="mSystems">
        <title>Genome- and Community-Level Interaction Insights into Carbon Utilization and Element Cycling Functions of Hydrothermarchaeota in Hydrothermal Sediment.</title>
        <authorList>
            <person name="Zhou Z."/>
            <person name="Liu Y."/>
            <person name="Xu W."/>
            <person name="Pan J."/>
            <person name="Luo Z.H."/>
            <person name="Li M."/>
        </authorList>
    </citation>
    <scope>NUCLEOTIDE SEQUENCE [LARGE SCALE GENOMIC DNA]</scope>
    <source>
        <strain evidence="3">SpSt-418</strain>
    </source>
</reference>
<comment type="caution">
    <text evidence="3">The sequence shown here is derived from an EMBL/GenBank/DDBJ whole genome shotgun (WGS) entry which is preliminary data.</text>
</comment>
<dbReference type="SMART" id="SM00880">
    <property type="entry name" value="CHAD"/>
    <property type="match status" value="1"/>
</dbReference>
<dbReference type="PROSITE" id="PS51708">
    <property type="entry name" value="CHAD"/>
    <property type="match status" value="1"/>
</dbReference>
<protein>
    <submittedName>
        <fullName evidence="3">CHAD domain-containing protein</fullName>
    </submittedName>
</protein>
<feature type="coiled-coil region" evidence="1">
    <location>
        <begin position="86"/>
        <end position="132"/>
    </location>
</feature>
<dbReference type="InterPro" id="IPR007899">
    <property type="entry name" value="CHAD_dom"/>
</dbReference>
<gene>
    <name evidence="3" type="ORF">ENR64_20310</name>
</gene>
<dbReference type="EMBL" id="DSRU01000287">
    <property type="protein sequence ID" value="HFN00056.1"/>
    <property type="molecule type" value="Genomic_DNA"/>
</dbReference>
<feature type="domain" description="CHAD" evidence="2">
    <location>
        <begin position="17"/>
        <end position="298"/>
    </location>
</feature>
<proteinExistence type="predicted"/>
<dbReference type="InterPro" id="IPR038186">
    <property type="entry name" value="CHAD_dom_sf"/>
</dbReference>
<evidence type="ECO:0000259" key="2">
    <source>
        <dbReference type="PROSITE" id="PS51708"/>
    </source>
</evidence>